<dbReference type="EC" id="2.1.1.-" evidence="6"/>
<sequence length="239" mass="27238">MNEQEFINALKEQGIELTDTQLGQFKTYYEMLVEWNEKINLTAVTEIEEVYLKHFYDSITPLFYADIDEGASLCDVGAGAGFPSIPMKIIRPDLKITIVDSLNKRINFLNELTAELELDKMHLVHDRAETFGNHKADARHMFDVVTARAVAQLNVLSELCLPLVRTGGQFIVMKGKKAQEELEESEFALEVLGGELKEVHQLSLPQEESDRYIMIIDKKRKTPKKYPRKPGTPNKSPLK</sequence>
<dbReference type="eggNOG" id="COG0357">
    <property type="taxonomic scope" value="Bacteria"/>
</dbReference>
<evidence type="ECO:0000313" key="8">
    <source>
        <dbReference type="EMBL" id="CEA02285.1"/>
    </source>
</evidence>
<comment type="similarity">
    <text evidence="6">Belongs to the methyltransferase superfamily. RNA methyltransferase RsmG family.</text>
</comment>
<dbReference type="GO" id="GO:0070043">
    <property type="term" value="F:rRNA (guanine-N7-)-methyltransferase activity"/>
    <property type="evidence" value="ECO:0007669"/>
    <property type="project" value="UniProtKB-UniRule"/>
</dbReference>
<dbReference type="Gene3D" id="3.40.50.150">
    <property type="entry name" value="Vaccinia Virus protein VP39"/>
    <property type="match status" value="1"/>
</dbReference>
<dbReference type="OrthoDB" id="9808773at2"/>
<dbReference type="InterPro" id="IPR029063">
    <property type="entry name" value="SAM-dependent_MTases_sf"/>
</dbReference>
<proteinExistence type="inferred from homology"/>
<dbReference type="FunFam" id="3.40.50.150:FF:000041">
    <property type="entry name" value="Ribosomal RNA small subunit methyltransferase G"/>
    <property type="match status" value="1"/>
</dbReference>
<evidence type="ECO:0000313" key="9">
    <source>
        <dbReference type="Proteomes" id="UP000044136"/>
    </source>
</evidence>
<evidence type="ECO:0000256" key="6">
    <source>
        <dbReference type="HAMAP-Rule" id="MF_00074"/>
    </source>
</evidence>
<keyword evidence="9" id="KW-1185">Reference proteome</keyword>
<evidence type="ECO:0000256" key="5">
    <source>
        <dbReference type="ARBA" id="ARBA00022691"/>
    </source>
</evidence>
<dbReference type="InterPro" id="IPR003682">
    <property type="entry name" value="rRNA_ssu_MeTfrase_G"/>
</dbReference>
<evidence type="ECO:0000256" key="4">
    <source>
        <dbReference type="ARBA" id="ARBA00022679"/>
    </source>
</evidence>
<protein>
    <recommendedName>
        <fullName evidence="6">Ribosomal RNA small subunit methyltransferase G</fullName>
        <ecNumber evidence="6">2.1.1.-</ecNumber>
    </recommendedName>
    <alternativeName>
        <fullName evidence="6">16S rRNA 7-methylguanosine methyltransferase</fullName>
        <shortName evidence="6">16S rRNA m7G methyltransferase</shortName>
    </alternativeName>
</protein>
<dbReference type="RefSeq" id="WP_035810199.1">
    <property type="nucleotide sequence ID" value="NZ_CCSE01000001.1"/>
</dbReference>
<keyword evidence="1 6" id="KW-0963">Cytoplasm</keyword>
<dbReference type="PIRSF" id="PIRSF003078">
    <property type="entry name" value="GidB"/>
    <property type="match status" value="1"/>
</dbReference>
<comment type="subcellular location">
    <subcellularLocation>
        <location evidence="6">Cytoplasm</location>
    </subcellularLocation>
</comment>
<evidence type="ECO:0000256" key="2">
    <source>
        <dbReference type="ARBA" id="ARBA00022552"/>
    </source>
</evidence>
<dbReference type="AlphaFoldDB" id="A0A078M7Q4"/>
<feature type="compositionally biased region" description="Basic residues" evidence="7">
    <location>
        <begin position="218"/>
        <end position="228"/>
    </location>
</feature>
<dbReference type="PANTHER" id="PTHR31760">
    <property type="entry name" value="S-ADENOSYL-L-METHIONINE-DEPENDENT METHYLTRANSFERASES SUPERFAMILY PROTEIN"/>
    <property type="match status" value="1"/>
</dbReference>
<comment type="function">
    <text evidence="6">Specifically methylates the N7 position of guanine in position 535 of 16S rRNA.</text>
</comment>
<feature type="binding site" evidence="6">
    <location>
        <begin position="128"/>
        <end position="129"/>
    </location>
    <ligand>
        <name>S-adenosyl-L-methionine</name>
        <dbReference type="ChEBI" id="CHEBI:59789"/>
    </ligand>
</feature>
<dbReference type="NCBIfam" id="TIGR00138">
    <property type="entry name" value="rsmG_gidB"/>
    <property type="match status" value="1"/>
</dbReference>
<dbReference type="HAMAP" id="MF_00074">
    <property type="entry name" value="16SrRNA_methyltr_G"/>
    <property type="match status" value="1"/>
</dbReference>
<keyword evidence="3 6" id="KW-0489">Methyltransferase</keyword>
<dbReference type="EMBL" id="CCSE01000001">
    <property type="protein sequence ID" value="CEA02285.1"/>
    <property type="molecule type" value="Genomic_DNA"/>
</dbReference>
<dbReference type="Proteomes" id="UP000044136">
    <property type="component" value="Unassembled WGS sequence"/>
</dbReference>
<dbReference type="GO" id="GO:0005829">
    <property type="term" value="C:cytosol"/>
    <property type="evidence" value="ECO:0007669"/>
    <property type="project" value="TreeGrafter"/>
</dbReference>
<dbReference type="Pfam" id="PF02527">
    <property type="entry name" value="GidB"/>
    <property type="match status" value="1"/>
</dbReference>
<evidence type="ECO:0000256" key="3">
    <source>
        <dbReference type="ARBA" id="ARBA00022603"/>
    </source>
</evidence>
<accession>A0A078M7Q4</accession>
<keyword evidence="5 6" id="KW-0949">S-adenosyl-L-methionine</keyword>
<feature type="binding site" evidence="6">
    <location>
        <position position="148"/>
    </location>
    <ligand>
        <name>S-adenosyl-L-methionine</name>
        <dbReference type="ChEBI" id="CHEBI:59789"/>
    </ligand>
</feature>
<feature type="binding site" evidence="6">
    <location>
        <position position="77"/>
    </location>
    <ligand>
        <name>S-adenosyl-L-methionine</name>
        <dbReference type="ChEBI" id="CHEBI:59789"/>
    </ligand>
</feature>
<dbReference type="SUPFAM" id="SSF53335">
    <property type="entry name" value="S-adenosyl-L-methionine-dependent methyltransferases"/>
    <property type="match status" value="1"/>
</dbReference>
<evidence type="ECO:0000256" key="1">
    <source>
        <dbReference type="ARBA" id="ARBA00022490"/>
    </source>
</evidence>
<feature type="region of interest" description="Disordered" evidence="7">
    <location>
        <begin position="218"/>
        <end position="239"/>
    </location>
</feature>
<dbReference type="PANTHER" id="PTHR31760:SF0">
    <property type="entry name" value="S-ADENOSYL-L-METHIONINE-DEPENDENT METHYLTRANSFERASES SUPERFAMILY PROTEIN"/>
    <property type="match status" value="1"/>
</dbReference>
<comment type="caution">
    <text evidence="6">Lacks conserved residue(s) required for the propagation of feature annotation.</text>
</comment>
<evidence type="ECO:0000256" key="7">
    <source>
        <dbReference type="SAM" id="MobiDB-lite"/>
    </source>
</evidence>
<reference evidence="8 9" key="1">
    <citation type="submission" date="2014-07" db="EMBL/GenBank/DDBJ databases">
        <authorList>
            <person name="Urmite Genomes Urmite Genomes"/>
        </authorList>
    </citation>
    <scope>NUCLEOTIDE SEQUENCE [LARGE SCALE GENOMIC DNA]</scope>
    <source>
        <strain evidence="8 9">13MG44_air</strain>
    </source>
</reference>
<keyword evidence="2 6" id="KW-0698">rRNA processing</keyword>
<organism evidence="8 9">
    <name type="scientific">Jeotgalicoccus saudimassiliensis</name>
    <dbReference type="NCBI Taxonomy" id="1461582"/>
    <lineage>
        <taxon>Bacteria</taxon>
        <taxon>Bacillati</taxon>
        <taxon>Bacillota</taxon>
        <taxon>Bacilli</taxon>
        <taxon>Bacillales</taxon>
        <taxon>Staphylococcaceae</taxon>
        <taxon>Jeotgalicoccus</taxon>
    </lineage>
</organism>
<name>A0A078M7Q4_9STAP</name>
<dbReference type="HOGENOM" id="CLU_065341_0_2_9"/>
<keyword evidence="4 6" id="KW-0808">Transferase</keyword>
<gene>
    <name evidence="6 8" type="primary">rsmG</name>
    <name evidence="8" type="ORF">BN1048_01665</name>
</gene>
<dbReference type="STRING" id="1461582.BN1048_01665"/>
<feature type="binding site" evidence="6">
    <location>
        <position position="82"/>
    </location>
    <ligand>
        <name>S-adenosyl-L-methionine</name>
        <dbReference type="ChEBI" id="CHEBI:59789"/>
    </ligand>
</feature>